<gene>
    <name evidence="2" type="ORF">G0Z31_10350</name>
</gene>
<proteinExistence type="predicted"/>
<comment type="caution">
    <text evidence="2">The sequence shown here is derived from an EMBL/GenBank/DDBJ whole genome shotgun (WGS) entry which is preliminary data.</text>
</comment>
<feature type="non-terminal residue" evidence="2">
    <location>
        <position position="1"/>
    </location>
</feature>
<keyword evidence="1" id="KW-0812">Transmembrane</keyword>
<dbReference type="AlphaFoldDB" id="A0AAP6TCZ0"/>
<keyword evidence="1" id="KW-0472">Membrane</keyword>
<name>A0AAP6TCZ0_STAAU</name>
<dbReference type="Pfam" id="PF04276">
    <property type="entry name" value="DUF443"/>
    <property type="match status" value="1"/>
</dbReference>
<evidence type="ECO:0000256" key="1">
    <source>
        <dbReference type="SAM" id="Phobius"/>
    </source>
</evidence>
<evidence type="ECO:0000313" key="3">
    <source>
        <dbReference type="Proteomes" id="UP000478431"/>
    </source>
</evidence>
<feature type="transmembrane region" description="Helical" evidence="1">
    <location>
        <begin position="12"/>
        <end position="37"/>
    </location>
</feature>
<keyword evidence="1" id="KW-1133">Transmembrane helix</keyword>
<feature type="transmembrane region" description="Helical" evidence="1">
    <location>
        <begin position="43"/>
        <end position="67"/>
    </location>
</feature>
<dbReference type="EMBL" id="JAAJIY010000036">
    <property type="protein sequence ID" value="NGK21896.1"/>
    <property type="molecule type" value="Genomic_DNA"/>
</dbReference>
<evidence type="ECO:0000313" key="2">
    <source>
        <dbReference type="EMBL" id="NGK21896.1"/>
    </source>
</evidence>
<reference evidence="2 3" key="1">
    <citation type="submission" date="2020-02" db="EMBL/GenBank/DDBJ databases">
        <title>Novel Insights Into The Classification of Staphylococcal Beta-Lactamases In Relation To The Cefazolin Inoculum Effect.</title>
        <authorList>
            <person name="Carvajal L.P."/>
            <person name="Rincon S."/>
            <person name="Echeverri A."/>
            <person name="Porras J."/>
            <person name="Rios R."/>
            <person name="Ordonez K."/>
            <person name="Seas C."/>
            <person name="Gomez-Villegas S."/>
            <person name="Diaz L."/>
            <person name="Arias C.A."/>
            <person name="Reyes J."/>
        </authorList>
    </citation>
    <scope>NUCLEOTIDE SEQUENCE [LARGE SCALE GENOMIC DNA]</scope>
    <source>
        <strain evidence="2 3">UP127</strain>
    </source>
</reference>
<dbReference type="Proteomes" id="UP000478431">
    <property type="component" value="Unassembled WGS sequence"/>
</dbReference>
<sequence>EKSQKMILLPNLKHFFFIIFAYLYFGGFSFFTLYALITIDVQNIIIFICWGAVTMFFFFINIVPIGIKKAHVILLKKAE</sequence>
<organism evidence="2 3">
    <name type="scientific">Staphylococcus aureus</name>
    <dbReference type="NCBI Taxonomy" id="1280"/>
    <lineage>
        <taxon>Bacteria</taxon>
        <taxon>Bacillati</taxon>
        <taxon>Bacillota</taxon>
        <taxon>Bacilli</taxon>
        <taxon>Bacillales</taxon>
        <taxon>Staphylococcaceae</taxon>
        <taxon>Staphylococcus</taxon>
    </lineage>
</organism>
<dbReference type="NCBIfam" id="TIGR01218">
    <property type="entry name" value="Gpos_tandem_5TM"/>
    <property type="match status" value="1"/>
</dbReference>
<dbReference type="InterPro" id="IPR005915">
    <property type="entry name" value="Tandem_5TM"/>
</dbReference>
<protein>
    <submittedName>
        <fullName evidence="2">DUF443 family protein</fullName>
    </submittedName>
</protein>
<accession>A0AAP6TCZ0</accession>